<evidence type="ECO:0000259" key="1">
    <source>
        <dbReference type="Pfam" id="PF11961"/>
    </source>
</evidence>
<protein>
    <submittedName>
        <fullName evidence="2">Detected protein of confused Function</fullName>
    </submittedName>
</protein>
<evidence type="ECO:0000313" key="3">
    <source>
        <dbReference type="Proteomes" id="UP000436088"/>
    </source>
</evidence>
<dbReference type="EMBL" id="VEPZ02000847">
    <property type="protein sequence ID" value="KAE8716372.1"/>
    <property type="molecule type" value="Genomic_DNA"/>
</dbReference>
<gene>
    <name evidence="2" type="ORF">F3Y22_tig00110122pilonHSYRG00056</name>
</gene>
<dbReference type="Proteomes" id="UP000436088">
    <property type="component" value="Unassembled WGS sequence"/>
</dbReference>
<name>A0A6A3BMV3_HIBSY</name>
<reference evidence="2" key="1">
    <citation type="submission" date="2019-09" db="EMBL/GenBank/DDBJ databases">
        <title>Draft genome information of white flower Hibiscus syriacus.</title>
        <authorList>
            <person name="Kim Y.-M."/>
        </authorList>
    </citation>
    <scope>NUCLEOTIDE SEQUENCE [LARGE SCALE GENOMIC DNA]</scope>
    <source>
        <strain evidence="2">YM2019G1</strain>
    </source>
</reference>
<dbReference type="GO" id="GO:0045927">
    <property type="term" value="P:positive regulation of growth"/>
    <property type="evidence" value="ECO:0007669"/>
    <property type="project" value="InterPro"/>
</dbReference>
<organism evidence="2 3">
    <name type="scientific">Hibiscus syriacus</name>
    <name type="common">Rose of Sharon</name>
    <dbReference type="NCBI Taxonomy" id="106335"/>
    <lineage>
        <taxon>Eukaryota</taxon>
        <taxon>Viridiplantae</taxon>
        <taxon>Streptophyta</taxon>
        <taxon>Embryophyta</taxon>
        <taxon>Tracheophyta</taxon>
        <taxon>Spermatophyta</taxon>
        <taxon>Magnoliopsida</taxon>
        <taxon>eudicotyledons</taxon>
        <taxon>Gunneridae</taxon>
        <taxon>Pentapetalae</taxon>
        <taxon>rosids</taxon>
        <taxon>malvids</taxon>
        <taxon>Malvales</taxon>
        <taxon>Malvaceae</taxon>
        <taxon>Malvoideae</taxon>
        <taxon>Hibiscus</taxon>
    </lineage>
</organism>
<accession>A0A6A3BMV3</accession>
<dbReference type="AlphaFoldDB" id="A0A6A3BMV3"/>
<dbReference type="PANTHER" id="PTHR31730">
    <property type="entry name" value="OS01G0873900 PROTEIN"/>
    <property type="match status" value="1"/>
</dbReference>
<dbReference type="InterPro" id="IPR045021">
    <property type="entry name" value="PSI1/2/3"/>
</dbReference>
<comment type="caution">
    <text evidence="2">The sequence shown here is derived from an EMBL/GenBank/DDBJ whole genome shotgun (WGS) entry which is preliminary data.</text>
</comment>
<feature type="domain" description="DUF3475" evidence="1">
    <location>
        <begin position="23"/>
        <end position="79"/>
    </location>
</feature>
<proteinExistence type="predicted"/>
<dbReference type="InterPro" id="IPR021864">
    <property type="entry name" value="DUF3475"/>
</dbReference>
<sequence>MTNLNHGSGFVTGLASRGNTISILAFEVANTMAKGANLLRSLSEQNIQFLKKDVLHSAGVQKLVSTNMKELLSIVAADKRLDIHNSLHKQVRADAETTMKELASLAPHTSELYHELNALDKFEQEYRRKQEEVESLNLPKSSWITGENLMILQSELKQQRKLVRCLKKKSLWSRTLEELLQPHPSIAWSQQHASTFHGNTPPPLNRPTVITNKQSVATVFRLGPGIGLRLEKCGLRVATDHLFKNKWVDRIPYFLPDLRLTRNMSGSGVGYGQGRISTLEPPFRYYCLGAERSRTRRSLLTDTPSLSWISFVVKLKSNIKMDDAFVHDSLRREVETAGGPYVVNGPFVVKLNLRCLESNILCCEVEIGSKIEKLFVDNQRSLRREVELAFGPFVVKLNLRCLESNILRCEVEIGSEIGKLFVDNQRSLRREVELAFGPFVVKLNLRCLESNILCCEVDIGSEIEKLFVDNQWSFVVKLNLRCLESNILRCEVEIGSEIGKLFIDNQRSLRREVELVYLTSAKIKAIFGKWLSLAFDAQRFDGVACMLLYWCSLTPNLRGHTRVV</sequence>
<keyword evidence="3" id="KW-1185">Reference proteome</keyword>
<dbReference type="PANTHER" id="PTHR31730:SF18">
    <property type="entry name" value="PROTEIN PSK SIMULATOR 2"/>
    <property type="match status" value="1"/>
</dbReference>
<dbReference type="Pfam" id="PF11961">
    <property type="entry name" value="DUF3475"/>
    <property type="match status" value="1"/>
</dbReference>
<evidence type="ECO:0000313" key="2">
    <source>
        <dbReference type="EMBL" id="KAE8716372.1"/>
    </source>
</evidence>